<dbReference type="Gene3D" id="3.40.190.290">
    <property type="match status" value="1"/>
</dbReference>
<evidence type="ECO:0000313" key="7">
    <source>
        <dbReference type="Proteomes" id="UP001596047"/>
    </source>
</evidence>
<keyword evidence="7" id="KW-1185">Reference proteome</keyword>
<dbReference type="PRINTS" id="PR00039">
    <property type="entry name" value="HTHLYSR"/>
</dbReference>
<dbReference type="InterPro" id="IPR036388">
    <property type="entry name" value="WH-like_DNA-bd_sf"/>
</dbReference>
<evidence type="ECO:0000313" key="6">
    <source>
        <dbReference type="EMBL" id="MFC5650351.1"/>
    </source>
</evidence>
<dbReference type="PROSITE" id="PS50931">
    <property type="entry name" value="HTH_LYSR"/>
    <property type="match status" value="1"/>
</dbReference>
<dbReference type="InterPro" id="IPR005119">
    <property type="entry name" value="LysR_subst-bd"/>
</dbReference>
<dbReference type="InterPro" id="IPR036390">
    <property type="entry name" value="WH_DNA-bd_sf"/>
</dbReference>
<organism evidence="6 7">
    <name type="scientific">Paenibacillus solisilvae</name>
    <dbReference type="NCBI Taxonomy" id="2486751"/>
    <lineage>
        <taxon>Bacteria</taxon>
        <taxon>Bacillati</taxon>
        <taxon>Bacillota</taxon>
        <taxon>Bacilli</taxon>
        <taxon>Bacillales</taxon>
        <taxon>Paenibacillaceae</taxon>
        <taxon>Paenibacillus</taxon>
    </lineage>
</organism>
<gene>
    <name evidence="6" type="ORF">ACFPYJ_14670</name>
</gene>
<dbReference type="PANTHER" id="PTHR30126">
    <property type="entry name" value="HTH-TYPE TRANSCRIPTIONAL REGULATOR"/>
    <property type="match status" value="1"/>
</dbReference>
<keyword evidence="2" id="KW-0805">Transcription regulation</keyword>
<dbReference type="InterPro" id="IPR000847">
    <property type="entry name" value="LysR_HTH_N"/>
</dbReference>
<comment type="similarity">
    <text evidence="1">Belongs to the LysR transcriptional regulatory family.</text>
</comment>
<evidence type="ECO:0000256" key="3">
    <source>
        <dbReference type="ARBA" id="ARBA00023125"/>
    </source>
</evidence>
<comment type="caution">
    <text evidence="6">The sequence shown here is derived from an EMBL/GenBank/DDBJ whole genome shotgun (WGS) entry which is preliminary data.</text>
</comment>
<protein>
    <submittedName>
        <fullName evidence="6">LysR family transcriptional regulator</fullName>
    </submittedName>
</protein>
<keyword evidence="3" id="KW-0238">DNA-binding</keyword>
<dbReference type="RefSeq" id="WP_379188905.1">
    <property type="nucleotide sequence ID" value="NZ_JBHSOW010000049.1"/>
</dbReference>
<dbReference type="CDD" id="cd05466">
    <property type="entry name" value="PBP2_LTTR_substrate"/>
    <property type="match status" value="1"/>
</dbReference>
<dbReference type="Proteomes" id="UP001596047">
    <property type="component" value="Unassembled WGS sequence"/>
</dbReference>
<dbReference type="EMBL" id="JBHSOW010000049">
    <property type="protein sequence ID" value="MFC5650351.1"/>
    <property type="molecule type" value="Genomic_DNA"/>
</dbReference>
<proteinExistence type="inferred from homology"/>
<dbReference type="Pfam" id="PF00126">
    <property type="entry name" value="HTH_1"/>
    <property type="match status" value="1"/>
</dbReference>
<keyword evidence="4" id="KW-0804">Transcription</keyword>
<dbReference type="PANTHER" id="PTHR30126:SF40">
    <property type="entry name" value="HTH-TYPE TRANSCRIPTIONAL REGULATOR GLTR"/>
    <property type="match status" value="1"/>
</dbReference>
<evidence type="ECO:0000256" key="2">
    <source>
        <dbReference type="ARBA" id="ARBA00023015"/>
    </source>
</evidence>
<reference evidence="7" key="1">
    <citation type="journal article" date="2019" name="Int. J. Syst. Evol. Microbiol.">
        <title>The Global Catalogue of Microorganisms (GCM) 10K type strain sequencing project: providing services to taxonomists for standard genome sequencing and annotation.</title>
        <authorList>
            <consortium name="The Broad Institute Genomics Platform"/>
            <consortium name="The Broad Institute Genome Sequencing Center for Infectious Disease"/>
            <person name="Wu L."/>
            <person name="Ma J."/>
        </authorList>
    </citation>
    <scope>NUCLEOTIDE SEQUENCE [LARGE SCALE GENOMIC DNA]</scope>
    <source>
        <strain evidence="7">CGMCC 1.3240</strain>
    </source>
</reference>
<evidence type="ECO:0000256" key="1">
    <source>
        <dbReference type="ARBA" id="ARBA00009437"/>
    </source>
</evidence>
<sequence>MNIDNIEAFVYIFHLGSFKKAADALFLTQPSVTARIQTIEREMNAKLFFREGKQITLTEKGKLFLPYAENILQSYQEAKHNMLNQPKRKSELNIACSLSVSTYIIPEILTAFRAKFPDVMIKISTGHSNDVLEKVINKQVDFGIARSVSHSNIESSPFFTDPIHLVVPPGHPFAVNPSSVTIEEVSREPLIFFDHGSIDWMMIHGLFESKKLSPNVVLEVDSMEAAKQMVIKGIGISFLPEMCVRTELEEAQLCQITISTSVELERKIECLFLKQSKRPPFLSFFTHFIQSQSNRLNKN</sequence>
<name>A0ABW0W0T2_9BACL</name>
<dbReference type="Pfam" id="PF03466">
    <property type="entry name" value="LysR_substrate"/>
    <property type="match status" value="1"/>
</dbReference>
<accession>A0ABW0W0T2</accession>
<dbReference type="Gene3D" id="1.10.10.10">
    <property type="entry name" value="Winged helix-like DNA-binding domain superfamily/Winged helix DNA-binding domain"/>
    <property type="match status" value="1"/>
</dbReference>
<evidence type="ECO:0000256" key="4">
    <source>
        <dbReference type="ARBA" id="ARBA00023163"/>
    </source>
</evidence>
<dbReference type="SUPFAM" id="SSF53850">
    <property type="entry name" value="Periplasmic binding protein-like II"/>
    <property type="match status" value="1"/>
</dbReference>
<evidence type="ECO:0000259" key="5">
    <source>
        <dbReference type="PROSITE" id="PS50931"/>
    </source>
</evidence>
<dbReference type="SUPFAM" id="SSF46785">
    <property type="entry name" value="Winged helix' DNA-binding domain"/>
    <property type="match status" value="1"/>
</dbReference>
<feature type="domain" description="HTH lysR-type" evidence="5">
    <location>
        <begin position="1"/>
        <end position="58"/>
    </location>
</feature>